<name>A0A151XB87_9HYME</name>
<evidence type="ECO:0000256" key="1">
    <source>
        <dbReference type="SAM" id="MobiDB-lite"/>
    </source>
</evidence>
<feature type="compositionally biased region" description="Polar residues" evidence="1">
    <location>
        <begin position="101"/>
        <end position="113"/>
    </location>
</feature>
<reference evidence="2 3" key="1">
    <citation type="submission" date="2015-09" db="EMBL/GenBank/DDBJ databases">
        <title>Trachymyrmex zeteki WGS genome.</title>
        <authorList>
            <person name="Nygaard S."/>
            <person name="Hu H."/>
            <person name="Boomsma J."/>
            <person name="Zhang G."/>
        </authorList>
    </citation>
    <scope>NUCLEOTIDE SEQUENCE [LARGE SCALE GENOMIC DNA]</scope>
    <source>
        <strain evidence="2">Tzet28-1</strain>
        <tissue evidence="2">Whole body</tissue>
    </source>
</reference>
<evidence type="ECO:0000313" key="3">
    <source>
        <dbReference type="Proteomes" id="UP000075809"/>
    </source>
</evidence>
<feature type="compositionally biased region" description="Basic and acidic residues" evidence="1">
    <location>
        <begin position="64"/>
        <end position="73"/>
    </location>
</feature>
<feature type="region of interest" description="Disordered" evidence="1">
    <location>
        <begin position="189"/>
        <end position="221"/>
    </location>
</feature>
<feature type="compositionally biased region" description="Basic and acidic residues" evidence="1">
    <location>
        <begin position="200"/>
        <end position="221"/>
    </location>
</feature>
<dbReference type="EMBL" id="KQ982335">
    <property type="protein sequence ID" value="KYQ57626.1"/>
    <property type="molecule type" value="Genomic_DNA"/>
</dbReference>
<evidence type="ECO:0000313" key="2">
    <source>
        <dbReference type="EMBL" id="KYQ57626.1"/>
    </source>
</evidence>
<dbReference type="AlphaFoldDB" id="A0A151XB87"/>
<protein>
    <submittedName>
        <fullName evidence="2">Uncharacterized protein</fullName>
    </submittedName>
</protein>
<keyword evidence="3" id="KW-1185">Reference proteome</keyword>
<organism evidence="2 3">
    <name type="scientific">Mycetomoellerius zeteki</name>
    <dbReference type="NCBI Taxonomy" id="64791"/>
    <lineage>
        <taxon>Eukaryota</taxon>
        <taxon>Metazoa</taxon>
        <taxon>Ecdysozoa</taxon>
        <taxon>Arthropoda</taxon>
        <taxon>Hexapoda</taxon>
        <taxon>Insecta</taxon>
        <taxon>Pterygota</taxon>
        <taxon>Neoptera</taxon>
        <taxon>Endopterygota</taxon>
        <taxon>Hymenoptera</taxon>
        <taxon>Apocrita</taxon>
        <taxon>Aculeata</taxon>
        <taxon>Formicoidea</taxon>
        <taxon>Formicidae</taxon>
        <taxon>Myrmicinae</taxon>
        <taxon>Mycetomoellerius</taxon>
    </lineage>
</organism>
<feature type="region of interest" description="Disordered" evidence="1">
    <location>
        <begin position="62"/>
        <end position="127"/>
    </location>
</feature>
<dbReference type="Proteomes" id="UP000075809">
    <property type="component" value="Unassembled WGS sequence"/>
</dbReference>
<sequence>MQLSALVRGVSRSTRTVPAGRVGGGASVPERIILHIQEYADSKNTYRGASFDNNKLAAFRAKGRRDSRVERRFAPNLPGQRSSPIKNGHTAPVRHSAVSKGPSSNTTAPTSKLNAYGSRKPATSKGHSTTLKIAVTSLESHPSWCDPCFGRLRGKGWCSCLLNGATLHTPDEWTGGGADISTVIYHPARPARKPAGPAARAHEEEKHERKIEKEERHEKGDHECAPVLGEEKEEIGRRRICGGKEAGGEEPSLVGFLGALRGPTRRFKGVLDVDVAEARKARQLGSAAGCQNFCPLPPPHPNRITTYT</sequence>
<proteinExistence type="predicted"/>
<accession>A0A151XB87</accession>
<gene>
    <name evidence="2" type="ORF">ALC60_03588</name>
</gene>